<feature type="region of interest" description="Disordered" evidence="1">
    <location>
        <begin position="366"/>
        <end position="387"/>
    </location>
</feature>
<feature type="region of interest" description="Disordered" evidence="1">
    <location>
        <begin position="851"/>
        <end position="891"/>
    </location>
</feature>
<dbReference type="RefSeq" id="XP_067757986.1">
    <property type="nucleotide sequence ID" value="XM_067902569.1"/>
</dbReference>
<proteinExistence type="predicted"/>
<feature type="region of interest" description="Disordered" evidence="1">
    <location>
        <begin position="481"/>
        <end position="594"/>
    </location>
</feature>
<feature type="compositionally biased region" description="Polar residues" evidence="1">
    <location>
        <begin position="860"/>
        <end position="876"/>
    </location>
</feature>
<feature type="region of interest" description="Disordered" evidence="1">
    <location>
        <begin position="958"/>
        <end position="1039"/>
    </location>
</feature>
<feature type="compositionally biased region" description="Basic and acidic residues" evidence="1">
    <location>
        <begin position="484"/>
        <end position="496"/>
    </location>
</feature>
<feature type="compositionally biased region" description="Basic and acidic residues" evidence="1">
    <location>
        <begin position="552"/>
        <end position="566"/>
    </location>
</feature>
<feature type="region of interest" description="Disordered" evidence="1">
    <location>
        <begin position="203"/>
        <end position="243"/>
    </location>
</feature>
<dbReference type="EMBL" id="JAFJZO010000018">
    <property type="protein sequence ID" value="KAG5507671.1"/>
    <property type="molecule type" value="Genomic_DNA"/>
</dbReference>
<gene>
    <name evidence="2" type="ORF">JKF63_06620</name>
</gene>
<accession>A0A836IVH0</accession>
<dbReference type="OrthoDB" id="267558at2759"/>
<feature type="compositionally biased region" description="Polar residues" evidence="1">
    <location>
        <begin position="497"/>
        <end position="517"/>
    </location>
</feature>
<dbReference type="Proteomes" id="UP000674318">
    <property type="component" value="Unassembled WGS sequence"/>
</dbReference>
<dbReference type="KEGG" id="phet:94292646"/>
<evidence type="ECO:0000313" key="3">
    <source>
        <dbReference type="Proteomes" id="UP000674318"/>
    </source>
</evidence>
<feature type="compositionally biased region" description="Low complexity" evidence="1">
    <location>
        <begin position="572"/>
        <end position="591"/>
    </location>
</feature>
<keyword evidence="3" id="KW-1185">Reference proteome</keyword>
<dbReference type="GeneID" id="94292646"/>
<organism evidence="2 3">
    <name type="scientific">Porcisia hertigi</name>
    <dbReference type="NCBI Taxonomy" id="2761500"/>
    <lineage>
        <taxon>Eukaryota</taxon>
        <taxon>Discoba</taxon>
        <taxon>Euglenozoa</taxon>
        <taxon>Kinetoplastea</taxon>
        <taxon>Metakinetoplastina</taxon>
        <taxon>Trypanosomatida</taxon>
        <taxon>Trypanosomatidae</taxon>
        <taxon>Leishmaniinae</taxon>
        <taxon>Porcisia</taxon>
    </lineage>
</organism>
<protein>
    <submittedName>
        <fullName evidence="2">Uncharacterized protein</fullName>
    </submittedName>
</protein>
<feature type="region of interest" description="Disordered" evidence="1">
    <location>
        <begin position="105"/>
        <end position="124"/>
    </location>
</feature>
<evidence type="ECO:0000256" key="1">
    <source>
        <dbReference type="SAM" id="MobiDB-lite"/>
    </source>
</evidence>
<reference evidence="2 3" key="1">
    <citation type="submission" date="2021-02" db="EMBL/GenBank/DDBJ databases">
        <title>Porcisia hertigi Genome sequencing and assembly.</title>
        <authorList>
            <person name="Almutairi H."/>
            <person name="Gatherer D."/>
        </authorList>
    </citation>
    <scope>NUCLEOTIDE SEQUENCE [LARGE SCALE GENOMIC DNA]</scope>
    <source>
        <strain evidence="2 3">C119</strain>
    </source>
</reference>
<feature type="compositionally biased region" description="Basic residues" evidence="1">
    <location>
        <begin position="991"/>
        <end position="1000"/>
    </location>
</feature>
<feature type="compositionally biased region" description="Low complexity" evidence="1">
    <location>
        <begin position="105"/>
        <end position="118"/>
    </location>
</feature>
<dbReference type="AlphaFoldDB" id="A0A836IVH0"/>
<feature type="compositionally biased region" description="Polar residues" evidence="1">
    <location>
        <begin position="534"/>
        <end position="547"/>
    </location>
</feature>
<feature type="region of interest" description="Disordered" evidence="1">
    <location>
        <begin position="717"/>
        <end position="766"/>
    </location>
</feature>
<sequence length="1039" mass="109332">MMPAESADCNGVPLPASMQTLLDRYTDRKLTPQERLVLAHATPNVRCEALRVFFEMNDAAAGVEYVLANGGASPRSHGGTSAGASLSGSSATTFASAAPVATVSSTSKSVSVSTPTPSKTGARQKTAAAFGRKGHFSSSSLTANAAVGRRASKSPSISRIVVPTSSHVSPSRKSKARSCSRTAGAAWRGESVCTFVTVSSMSSECSGDEENAGQSIEPAAREKGMPPTRTTRSHRAPSNATASGTALVPALALESVLKPNGGNAISSTGFSIVDVSHGGRRLSPSVAMTSTTPLAVHTQPRGLSPSIAPLLGVECLSGTTAEPNTMATADAPVSMPVAPPPLAPANHEDSGDDEVSRKTVAAKPRGYYTDPTASLTTPAPHPQEKHRIQCTHSSTVAMLDAYQRDRTPTLSGQSGAGSAYTELSSSHMNTTLSSPPPWVTGAGGTASMCSTDWPALIAAARPPQAPTSPVVATNKPVTALPASLREDSRLAPEKTADTTPLSSYRSTCPPTTQASPKRSQKTRDREPGDAAAAISSSGFADKTQQLLRTPRRYFEDNVRKSGENGKRSSRKAPNSLSGSSQASPLPPSSQSCGVSPIKRGVAWNEATGTYITHPNQLRRQMTPGGAPAAEVRSARTSAPEIPDTLHYCFVRTPSRVMTGDDVTAAHVSVPPTRIPTATTGAHVPSPDPLARLCSSAGHLGAGGDVRCTPSLAAALPSTKHLKKSKRKSEVKGLETPARVQARKKPTKVESVAATPGPPPRVAPIGASTRSAGYHRLRSDYVSPKLDVFEHRAEAMALHRRASQHPSPVLATAVGCSPNMLCRTPSCNRKLQSARESAPATRIADHYTMMSKGGADMADTGRNQAPTRVHCSSNIRTPRTPRSARFPSQQQQHRMYMVPVAGMTTPRRGAADCTHQEYRNAALPGTGPVPSAQCSVFERLASNYYSIYTSAAALHANPQLPVPASPRVGRSGRERPQLTRRRHLSAPAASVRARHPRRHATPKAVREVYPDSGVTNKGSEKRITAPSPFSRSRTPRYHIF</sequence>
<name>A0A836IVH0_9TRYP</name>
<evidence type="ECO:0000313" key="2">
    <source>
        <dbReference type="EMBL" id="KAG5507671.1"/>
    </source>
</evidence>
<comment type="caution">
    <text evidence="2">The sequence shown here is derived from an EMBL/GenBank/DDBJ whole genome shotgun (WGS) entry which is preliminary data.</text>
</comment>